<dbReference type="PANTHER" id="PTHR21228">
    <property type="entry name" value="FAST LEU-RICH DOMAIN-CONTAINING"/>
    <property type="match status" value="1"/>
</dbReference>
<dbReference type="Pfam" id="PF08373">
    <property type="entry name" value="RAP"/>
    <property type="match status" value="1"/>
</dbReference>
<reference evidence="5" key="1">
    <citation type="submission" date="2019-07" db="EMBL/GenBank/DDBJ databases">
        <authorList>
            <consortium name="Wellcome Sanger Institute Data Sharing"/>
        </authorList>
    </citation>
    <scope>NUCLEOTIDE SEQUENCE [LARGE SCALE GENOMIC DNA]</scope>
</reference>
<dbReference type="InterPro" id="IPR013584">
    <property type="entry name" value="RAP"/>
</dbReference>
<dbReference type="GO" id="GO:0044528">
    <property type="term" value="P:regulation of mitochondrial mRNA stability"/>
    <property type="evidence" value="ECO:0007669"/>
    <property type="project" value="InterPro"/>
</dbReference>
<dbReference type="GO" id="GO:0000963">
    <property type="term" value="P:mitochondrial RNA processing"/>
    <property type="evidence" value="ECO:0007669"/>
    <property type="project" value="TreeGrafter"/>
</dbReference>
<dbReference type="GO" id="GO:0035770">
    <property type="term" value="C:ribonucleoprotein granule"/>
    <property type="evidence" value="ECO:0007669"/>
    <property type="project" value="TreeGrafter"/>
</dbReference>
<dbReference type="PROSITE" id="PS51286">
    <property type="entry name" value="RAP"/>
    <property type="match status" value="1"/>
</dbReference>
<dbReference type="GeneTree" id="ENSGT01030000234607"/>
<reference evidence="5" key="3">
    <citation type="submission" date="2025-09" db="UniProtKB">
        <authorList>
            <consortium name="Ensembl"/>
        </authorList>
    </citation>
    <scope>IDENTIFICATION</scope>
</reference>
<organism evidence="5 6">
    <name type="scientific">Gadus morhua</name>
    <name type="common">Atlantic cod</name>
    <dbReference type="NCBI Taxonomy" id="8049"/>
    <lineage>
        <taxon>Eukaryota</taxon>
        <taxon>Metazoa</taxon>
        <taxon>Chordata</taxon>
        <taxon>Craniata</taxon>
        <taxon>Vertebrata</taxon>
        <taxon>Euteleostomi</taxon>
        <taxon>Actinopterygii</taxon>
        <taxon>Neopterygii</taxon>
        <taxon>Teleostei</taxon>
        <taxon>Neoteleostei</taxon>
        <taxon>Acanthomorphata</taxon>
        <taxon>Zeiogadaria</taxon>
        <taxon>Gadariae</taxon>
        <taxon>Gadiformes</taxon>
        <taxon>Gadoidei</taxon>
        <taxon>Gadidae</taxon>
        <taxon>Gadus</taxon>
    </lineage>
</organism>
<reference evidence="5" key="2">
    <citation type="submission" date="2025-08" db="UniProtKB">
        <authorList>
            <consortium name="Ensembl"/>
        </authorList>
    </citation>
    <scope>IDENTIFICATION</scope>
</reference>
<protein>
    <recommendedName>
        <fullName evidence="4">RAP domain-containing protein</fullName>
    </recommendedName>
</protein>
<sequence>MIYHVERKTFQAELKFFIISLLSSLCLSAYELMSACVIYRQLARRGHVPQCYKDVLLARKLHRALCDPEAEADEQQKETEAAVHPGVYRLHYNPTLYRRPKKESDAAAIKAKIDEDAQGFIVATPSFRQQSNHYSVSSSRRLSSTKNKLLDLAFNKASEDRTPPRSFDNREAQPSEDDPYKPDPRAFQRCRPEYASTTLDFSQRPPAIRSERALQLLHKASVLKGSLKAADVAEFLRELGHLQPEQTSLARSDTRFIMLLRYSVENLRQFSHAQLLQVLESFVWLALSPAHSILGQFESELIQRAPQMSLPQLLLAADLWRCLKKPVPQFLQQLYDSVELQHMGVAELVQLVYIMGEGRHCPKDLVGRIETILLRHLDKLEPEEVGTVCLGLFKSQTSLSERAVACLVDKAHSVVGEMTDFAMVNVMKLLRFSHLDHKVWLEVMAQEVPRRVPGMGVMGLMHVTLACSALHYRSDAILMSVAERLPSLAQQCRSKDSCKLLWSFGTLGIPPSQCPDLYSSLVAAMRQRKAEFEHYPEHLLTGLLGLAFVEQFPEDLLALALSPEFVSQALKKTQLELSKDLFTLDGTVGLELPHWTGPRLAVRPREEAAKMLWRYAQTDICQKPEVLEAERLLQDLLGGRQFVCKRMILPHTRSIDLLVHLDPTGIPLPVNDMEPSGLSHQSSPPALLRLEADEGVNQMRVESELATTRPRMLTDTPTKLNKTLVKLAIQVSNRNHYCYQSEQLMGLHALKRRQLHLAGYRVVEVNHWEWFPLLRKRQAEKLAYLHCKIYGSMD</sequence>
<dbReference type="GO" id="GO:0005759">
    <property type="term" value="C:mitochondrial matrix"/>
    <property type="evidence" value="ECO:0007669"/>
    <property type="project" value="TreeGrafter"/>
</dbReference>
<comment type="subcellular location">
    <subcellularLocation>
        <location evidence="1">Mitochondrion</location>
    </subcellularLocation>
</comment>
<evidence type="ECO:0000313" key="6">
    <source>
        <dbReference type="Proteomes" id="UP000694546"/>
    </source>
</evidence>
<evidence type="ECO:0000313" key="5">
    <source>
        <dbReference type="Ensembl" id="ENSGMOP00000016721.2"/>
    </source>
</evidence>
<dbReference type="Proteomes" id="UP000694546">
    <property type="component" value="Chromosome 1"/>
</dbReference>
<proteinExistence type="predicted"/>
<keyword evidence="6" id="KW-1185">Reference proteome</keyword>
<evidence type="ECO:0000259" key="4">
    <source>
        <dbReference type="PROSITE" id="PS51286"/>
    </source>
</evidence>
<dbReference type="InterPro" id="IPR050870">
    <property type="entry name" value="FAST_kinase"/>
</dbReference>
<dbReference type="AlphaFoldDB" id="A0A8C5F8R5"/>
<dbReference type="InterPro" id="IPR010622">
    <property type="entry name" value="FAST_Leu-rich"/>
</dbReference>
<dbReference type="OMA" id="PHTRSID"/>
<evidence type="ECO:0000256" key="3">
    <source>
        <dbReference type="SAM" id="MobiDB-lite"/>
    </source>
</evidence>
<feature type="compositionally biased region" description="Basic and acidic residues" evidence="3">
    <location>
        <begin position="157"/>
        <end position="187"/>
    </location>
</feature>
<dbReference type="Pfam" id="PF08368">
    <property type="entry name" value="FAST_2"/>
    <property type="match status" value="1"/>
</dbReference>
<dbReference type="SMART" id="SM00952">
    <property type="entry name" value="RAP"/>
    <property type="match status" value="1"/>
</dbReference>
<dbReference type="InterPro" id="IPR013579">
    <property type="entry name" value="FAST_2"/>
</dbReference>
<feature type="region of interest" description="Disordered" evidence="3">
    <location>
        <begin position="154"/>
        <end position="187"/>
    </location>
</feature>
<dbReference type="PANTHER" id="PTHR21228:SF70">
    <property type="entry name" value="FAST KINASE DOMAIN-CONTAINING PROTEIN 5, MITOCHONDRIAL"/>
    <property type="match status" value="1"/>
</dbReference>
<keyword evidence="2" id="KW-0496">Mitochondrion</keyword>
<evidence type="ECO:0000256" key="2">
    <source>
        <dbReference type="ARBA" id="ARBA00023128"/>
    </source>
</evidence>
<name>A0A8C5F8R5_GADMO</name>
<dbReference type="Ensembl" id="ENSGMOT00000017140.2">
    <property type="protein sequence ID" value="ENSGMOP00000016721.2"/>
    <property type="gene ID" value="ENSGMOG00000015593.2"/>
</dbReference>
<evidence type="ECO:0000256" key="1">
    <source>
        <dbReference type="ARBA" id="ARBA00004173"/>
    </source>
</evidence>
<accession>A0A8C5F8R5</accession>
<feature type="domain" description="RAP" evidence="4">
    <location>
        <begin position="727"/>
        <end position="787"/>
    </location>
</feature>
<dbReference type="GO" id="GO:0003723">
    <property type="term" value="F:RNA binding"/>
    <property type="evidence" value="ECO:0007669"/>
    <property type="project" value="TreeGrafter"/>
</dbReference>
<dbReference type="Pfam" id="PF06743">
    <property type="entry name" value="FAST_1"/>
    <property type="match status" value="1"/>
</dbReference>